<dbReference type="GO" id="GO:0032230">
    <property type="term" value="P:positive regulation of synaptic transmission, GABAergic"/>
    <property type="evidence" value="ECO:0007669"/>
    <property type="project" value="TreeGrafter"/>
</dbReference>
<comment type="caution">
    <text evidence="7">The sequence shown here is derived from an EMBL/GenBank/DDBJ whole genome shotgun (WGS) entry which is preliminary data.</text>
</comment>
<dbReference type="Gene3D" id="1.20.120.350">
    <property type="entry name" value="Voltage-gated potassium channels. Chain C"/>
    <property type="match status" value="2"/>
</dbReference>
<reference evidence="7 8" key="1">
    <citation type="submission" date="2017-03" db="EMBL/GenBank/DDBJ databases">
        <title>Genome Survey of Euroglyphus maynei.</title>
        <authorList>
            <person name="Arlian L.G."/>
            <person name="Morgan M.S."/>
            <person name="Rider S.D."/>
        </authorList>
    </citation>
    <scope>NUCLEOTIDE SEQUENCE [LARGE SCALE GENOMIC DNA]</scope>
    <source>
        <strain evidence="7">Arlian Lab</strain>
        <tissue evidence="7">Whole body</tissue>
    </source>
</reference>
<dbReference type="Proteomes" id="UP000194236">
    <property type="component" value="Unassembled WGS sequence"/>
</dbReference>
<evidence type="ECO:0000256" key="5">
    <source>
        <dbReference type="SAM" id="Phobius"/>
    </source>
</evidence>
<dbReference type="AlphaFoldDB" id="A0A1Y3BES1"/>
<evidence type="ECO:0000313" key="8">
    <source>
        <dbReference type="Proteomes" id="UP000194236"/>
    </source>
</evidence>
<gene>
    <name evidence="7" type="ORF">BLA29_003608</name>
</gene>
<dbReference type="PANTHER" id="PTHR46141:SF1">
    <property type="entry name" value="SODIUM LEAK CHANNEL NALCN"/>
    <property type="match status" value="1"/>
</dbReference>
<dbReference type="SUPFAM" id="SSF81324">
    <property type="entry name" value="Voltage-gated potassium channels"/>
    <property type="match status" value="1"/>
</dbReference>
<dbReference type="InterPro" id="IPR028823">
    <property type="entry name" value="NALCN"/>
</dbReference>
<keyword evidence="3 5" id="KW-1133">Transmembrane helix</keyword>
<proteinExistence type="predicted"/>
<accession>A0A1Y3BES1</accession>
<feature type="domain" description="Ion transport" evidence="6">
    <location>
        <begin position="96"/>
        <end position="365"/>
    </location>
</feature>
<comment type="subcellular location">
    <subcellularLocation>
        <location evidence="1">Membrane</location>
        <topology evidence="1">Multi-pass membrane protein</topology>
    </subcellularLocation>
</comment>
<organism evidence="7 8">
    <name type="scientific">Euroglyphus maynei</name>
    <name type="common">Mayne's house dust mite</name>
    <dbReference type="NCBI Taxonomy" id="6958"/>
    <lineage>
        <taxon>Eukaryota</taxon>
        <taxon>Metazoa</taxon>
        <taxon>Ecdysozoa</taxon>
        <taxon>Arthropoda</taxon>
        <taxon>Chelicerata</taxon>
        <taxon>Arachnida</taxon>
        <taxon>Acari</taxon>
        <taxon>Acariformes</taxon>
        <taxon>Sarcoptiformes</taxon>
        <taxon>Astigmata</taxon>
        <taxon>Psoroptidia</taxon>
        <taxon>Analgoidea</taxon>
        <taxon>Pyroglyphidae</taxon>
        <taxon>Pyroglyphinae</taxon>
        <taxon>Euroglyphus</taxon>
    </lineage>
</organism>
<keyword evidence="2 5" id="KW-0812">Transmembrane</keyword>
<dbReference type="EMBL" id="MUJZ01023250">
    <property type="protein sequence ID" value="OTF79410.1"/>
    <property type="molecule type" value="Genomic_DNA"/>
</dbReference>
<evidence type="ECO:0000313" key="7">
    <source>
        <dbReference type="EMBL" id="OTF79410.1"/>
    </source>
</evidence>
<evidence type="ECO:0000256" key="2">
    <source>
        <dbReference type="ARBA" id="ARBA00022692"/>
    </source>
</evidence>
<keyword evidence="8" id="KW-1185">Reference proteome</keyword>
<feature type="transmembrane region" description="Helical" evidence="5">
    <location>
        <begin position="123"/>
        <end position="143"/>
    </location>
</feature>
<evidence type="ECO:0000256" key="1">
    <source>
        <dbReference type="ARBA" id="ARBA00004141"/>
    </source>
</evidence>
<sequence>MLGRKQSLRQTVTSGLAATAANIMGTGPPVVIGNLGVNVGGSSGQGNTTSGGILQDGPSPGVGGIISGLGGLGMAGELEECIRARTIWWESQLVRRFMRFCALLSLVSVSMNTPYTFSQMPSLLYITFVIDILVTFAFAIEFFSKVRIRGARTYFHDRWSQFDITMLICYVEEFSPLSMIRAPRPLIMVRVVRVFLSFSMPRARITQIFLRSSQQIYNVTLFFVFFMSLFGLLGVQFFSSLNHHCVLIDNYTELFQPSIHMLAIPDTYCSPEHTHGHQCPPEMVCVEIHNSSGYAGFDNLAHALFTVYQSASQEGWSHVMYQAMDSLDFFRSAIYFVTLIFFLAWLVKNVFIAVITETFNEIRVQFQQMWGERAQIVTQTIQLVLVGDDKWKLVQLTDSDARTRAPHLIRHILSTASFQIFVMIMIVVNAIINASIRFDHSGRSRDDYYRTIYPSEVFFTIFFDIEVLSKVCQNYMMINKNKKYYEYNRYGVMVYVHMCGDHYIN</sequence>
<evidence type="ECO:0000259" key="6">
    <source>
        <dbReference type="Pfam" id="PF00520"/>
    </source>
</evidence>
<dbReference type="GO" id="GO:0032224">
    <property type="term" value="P:positive regulation of synaptic transmission, cholinergic"/>
    <property type="evidence" value="ECO:0007669"/>
    <property type="project" value="TreeGrafter"/>
</dbReference>
<dbReference type="GO" id="GO:0005886">
    <property type="term" value="C:plasma membrane"/>
    <property type="evidence" value="ECO:0007669"/>
    <property type="project" value="TreeGrafter"/>
</dbReference>
<evidence type="ECO:0000256" key="4">
    <source>
        <dbReference type="ARBA" id="ARBA00023136"/>
    </source>
</evidence>
<dbReference type="GO" id="GO:0005261">
    <property type="term" value="F:monoatomic cation channel activity"/>
    <property type="evidence" value="ECO:0007669"/>
    <property type="project" value="InterPro"/>
</dbReference>
<name>A0A1Y3BES1_EURMA</name>
<feature type="transmembrane region" description="Helical" evidence="5">
    <location>
        <begin position="97"/>
        <end position="117"/>
    </location>
</feature>
<protein>
    <recommendedName>
        <fullName evidence="6">Ion transport domain-containing protein</fullName>
    </recommendedName>
</protein>
<dbReference type="Pfam" id="PF00520">
    <property type="entry name" value="Ion_trans"/>
    <property type="match status" value="1"/>
</dbReference>
<dbReference type="InterPro" id="IPR005821">
    <property type="entry name" value="Ion_trans_dom"/>
</dbReference>
<evidence type="ECO:0000256" key="3">
    <source>
        <dbReference type="ARBA" id="ARBA00022989"/>
    </source>
</evidence>
<feature type="transmembrane region" description="Helical" evidence="5">
    <location>
        <begin position="452"/>
        <end position="472"/>
    </location>
</feature>
<dbReference type="Gene3D" id="1.10.287.70">
    <property type="match status" value="1"/>
</dbReference>
<keyword evidence="4 5" id="KW-0472">Membrane</keyword>
<dbReference type="InterPro" id="IPR027359">
    <property type="entry name" value="Volt_channel_dom_sf"/>
</dbReference>
<feature type="transmembrane region" description="Helical" evidence="5">
    <location>
        <begin position="333"/>
        <end position="355"/>
    </location>
</feature>
<feature type="transmembrane region" description="Helical" evidence="5">
    <location>
        <begin position="412"/>
        <end position="432"/>
    </location>
</feature>
<dbReference type="OrthoDB" id="10069766at2759"/>
<dbReference type="PANTHER" id="PTHR46141">
    <property type="entry name" value="SODIUM LEAK CHANNEL NON-SELECTIVE PROTEIN"/>
    <property type="match status" value="1"/>
</dbReference>
<feature type="transmembrane region" description="Helical" evidence="5">
    <location>
        <begin position="216"/>
        <end position="238"/>
    </location>
</feature>